<feature type="transmembrane region" description="Helical" evidence="8">
    <location>
        <begin position="375"/>
        <end position="395"/>
    </location>
</feature>
<comment type="caution">
    <text evidence="10">The sequence shown here is derived from an EMBL/GenBank/DDBJ whole genome shotgun (WGS) entry which is preliminary data.</text>
</comment>
<feature type="transmembrane region" description="Helical" evidence="8">
    <location>
        <begin position="168"/>
        <end position="185"/>
    </location>
</feature>
<dbReference type="InterPro" id="IPR050297">
    <property type="entry name" value="LipidA_mod_glycosyltrf_83"/>
</dbReference>
<organism evidence="10 11">
    <name type="scientific">Funiculus sociatus GB2-A5</name>
    <dbReference type="NCBI Taxonomy" id="2933946"/>
    <lineage>
        <taxon>Bacteria</taxon>
        <taxon>Bacillati</taxon>
        <taxon>Cyanobacteriota</taxon>
        <taxon>Cyanophyceae</taxon>
        <taxon>Coleofasciculales</taxon>
        <taxon>Coleofasciculaceae</taxon>
        <taxon>Funiculus</taxon>
    </lineage>
</organism>
<dbReference type="InterPro" id="IPR038731">
    <property type="entry name" value="RgtA/B/C-like"/>
</dbReference>
<evidence type="ECO:0000313" key="10">
    <source>
        <dbReference type="EMBL" id="MEP0867546.1"/>
    </source>
</evidence>
<dbReference type="Pfam" id="PF13231">
    <property type="entry name" value="PMT_2"/>
    <property type="match status" value="1"/>
</dbReference>
<evidence type="ECO:0000256" key="2">
    <source>
        <dbReference type="ARBA" id="ARBA00022475"/>
    </source>
</evidence>
<gene>
    <name evidence="10" type="ORF">NDI37_24140</name>
</gene>
<feature type="transmembrane region" description="Helical" evidence="8">
    <location>
        <begin position="197"/>
        <end position="223"/>
    </location>
</feature>
<keyword evidence="3" id="KW-0328">Glycosyltransferase</keyword>
<feature type="transmembrane region" description="Helical" evidence="8">
    <location>
        <begin position="321"/>
        <end position="338"/>
    </location>
</feature>
<feature type="domain" description="Glycosyltransferase RgtA/B/C/D-like" evidence="9">
    <location>
        <begin position="115"/>
        <end position="244"/>
    </location>
</feature>
<keyword evidence="4" id="KW-0808">Transferase</keyword>
<evidence type="ECO:0000256" key="7">
    <source>
        <dbReference type="ARBA" id="ARBA00023136"/>
    </source>
</evidence>
<feature type="transmembrane region" description="Helical" evidence="8">
    <location>
        <begin position="235"/>
        <end position="255"/>
    </location>
</feature>
<accession>A0ABV0JY06</accession>
<protein>
    <submittedName>
        <fullName evidence="10">Glycosyltransferase family 39 protein</fullName>
    </submittedName>
</protein>
<evidence type="ECO:0000256" key="8">
    <source>
        <dbReference type="SAM" id="Phobius"/>
    </source>
</evidence>
<evidence type="ECO:0000256" key="4">
    <source>
        <dbReference type="ARBA" id="ARBA00022679"/>
    </source>
</evidence>
<feature type="transmembrane region" description="Helical" evidence="8">
    <location>
        <begin position="296"/>
        <end position="314"/>
    </location>
</feature>
<keyword evidence="5 8" id="KW-0812">Transmembrane</keyword>
<feature type="transmembrane region" description="Helical" evidence="8">
    <location>
        <begin position="344"/>
        <end position="363"/>
    </location>
</feature>
<proteinExistence type="predicted"/>
<dbReference type="RefSeq" id="WP_190421900.1">
    <property type="nucleotide sequence ID" value="NZ_JAMPKK010000075.1"/>
</dbReference>
<evidence type="ECO:0000259" key="9">
    <source>
        <dbReference type="Pfam" id="PF13231"/>
    </source>
</evidence>
<dbReference type="PANTHER" id="PTHR33908:SF11">
    <property type="entry name" value="MEMBRANE PROTEIN"/>
    <property type="match status" value="1"/>
</dbReference>
<evidence type="ECO:0000256" key="6">
    <source>
        <dbReference type="ARBA" id="ARBA00022989"/>
    </source>
</evidence>
<keyword evidence="11" id="KW-1185">Reference proteome</keyword>
<keyword evidence="7 8" id="KW-0472">Membrane</keyword>
<sequence length="543" mass="61321">MRSLTRYEEQISRYSKFILLGILLAGLLLRLYGVTSNLPDIYSNGEAGRVSNAVEMLANRDLNPHWFGHPGTTVIYLLAFVYILFFLGGRVLGIFASADDFKALYFQDQTIFFLSGRLLGVFFGIVTIGLVYLVGRKIFNKTVGLVAATLIAITPIHVSGSQIARMDSLMPLLLTLSFWFCLKILEKNKLLDYVLASFLLGLAIVTKYPAVVFAPTIILAFFLSQGWLKQGLIKVFSSIAACIFGAFISSPFLFIDFQQVLIDVAKEARSEQVSVTGGGLINNLRWYIENPLVNSFSIYGIILLSIGFLCCAYFRKKEELILILFPALFLLFISSLSLRWNHWVLPILPFSCIILAWAIYKLSELANKSFRKAGTWIFLFSLCIILVSLSSASLAQGREASGTDTRIQAERWITSNIQSGSSILIEPYVSNFPKDSFKLFQIDRDKQGALFQIDPDTYTRHAKLRPLDIGKIGEIGDIKDVQAQAIQYMVISHWYDLYLAEKENYLEIVKNYQGLMSSAQMIYEVNRVPKINRGPRIRVYEFK</sequence>
<name>A0ABV0JY06_9CYAN</name>
<feature type="transmembrane region" description="Helical" evidence="8">
    <location>
        <begin position="110"/>
        <end position="132"/>
    </location>
</feature>
<evidence type="ECO:0000256" key="5">
    <source>
        <dbReference type="ARBA" id="ARBA00022692"/>
    </source>
</evidence>
<evidence type="ECO:0000313" key="11">
    <source>
        <dbReference type="Proteomes" id="UP001442494"/>
    </source>
</evidence>
<dbReference type="PANTHER" id="PTHR33908">
    <property type="entry name" value="MANNOSYLTRANSFERASE YKCB-RELATED"/>
    <property type="match status" value="1"/>
</dbReference>
<keyword evidence="2" id="KW-1003">Cell membrane</keyword>
<evidence type="ECO:0000256" key="3">
    <source>
        <dbReference type="ARBA" id="ARBA00022676"/>
    </source>
</evidence>
<reference evidence="10 11" key="1">
    <citation type="submission" date="2022-04" db="EMBL/GenBank/DDBJ databases">
        <title>Positive selection, recombination, and allopatry shape intraspecific diversity of widespread and dominant cyanobacteria.</title>
        <authorList>
            <person name="Wei J."/>
            <person name="Shu W."/>
            <person name="Hu C."/>
        </authorList>
    </citation>
    <scope>NUCLEOTIDE SEQUENCE [LARGE SCALE GENOMIC DNA]</scope>
    <source>
        <strain evidence="10 11">GB2-A5</strain>
    </source>
</reference>
<feature type="transmembrane region" description="Helical" evidence="8">
    <location>
        <begin position="74"/>
        <end position="98"/>
    </location>
</feature>
<dbReference type="EMBL" id="JAMPKK010000075">
    <property type="protein sequence ID" value="MEP0867546.1"/>
    <property type="molecule type" value="Genomic_DNA"/>
</dbReference>
<dbReference type="Proteomes" id="UP001442494">
    <property type="component" value="Unassembled WGS sequence"/>
</dbReference>
<keyword evidence="6 8" id="KW-1133">Transmembrane helix</keyword>
<evidence type="ECO:0000256" key="1">
    <source>
        <dbReference type="ARBA" id="ARBA00004651"/>
    </source>
</evidence>
<feature type="transmembrane region" description="Helical" evidence="8">
    <location>
        <begin position="138"/>
        <end position="156"/>
    </location>
</feature>
<comment type="subcellular location">
    <subcellularLocation>
        <location evidence="1">Cell membrane</location>
        <topology evidence="1">Multi-pass membrane protein</topology>
    </subcellularLocation>
</comment>